<feature type="region of interest" description="Disordered" evidence="1">
    <location>
        <begin position="1"/>
        <end position="21"/>
    </location>
</feature>
<comment type="caution">
    <text evidence="2">The sequence shown here is derived from an EMBL/GenBank/DDBJ whole genome shotgun (WGS) entry which is preliminary data.</text>
</comment>
<proteinExistence type="predicted"/>
<dbReference type="EMBL" id="JBHSPA010000092">
    <property type="protein sequence ID" value="MFC5833332.1"/>
    <property type="molecule type" value="Genomic_DNA"/>
</dbReference>
<dbReference type="Proteomes" id="UP001596058">
    <property type="component" value="Unassembled WGS sequence"/>
</dbReference>
<feature type="compositionally biased region" description="Basic residues" evidence="1">
    <location>
        <begin position="1"/>
        <end position="11"/>
    </location>
</feature>
<evidence type="ECO:0000313" key="2">
    <source>
        <dbReference type="EMBL" id="MFC5833332.1"/>
    </source>
</evidence>
<sequence>MSSARTRRPSVRRPANSTGSATSLCWTGGSTSAAAVCHNLDISIAAQLKTILAEQAPSGIDRQVDLGGETAPFKSVKTRGLVGEVGIGNASAGYVSGLCHDRRMITLPGDYDWFATSGLAEAYSFIFVRGLTPEQLVARMGGRAEDFSWMTLDESMGGGGRYGYETEFVAVTAVGEWAFVAQDNSSLGADDEFLAPLSTGNRLVSLYRLDIKGLEEFRWMEDGETRFVFGAQDGFSEVPDELVETMERLDRDYGEHKWDLYRGPGLVLIEHLTGIRLTPQILEGSSYLSGVISMPPTTA</sequence>
<dbReference type="Pfam" id="PF20062">
    <property type="entry name" value="DUF6461"/>
    <property type="match status" value="1"/>
</dbReference>
<protein>
    <submittedName>
        <fullName evidence="2">DUF6461 domain-containing protein</fullName>
    </submittedName>
</protein>
<gene>
    <name evidence="2" type="ORF">ACFPZ3_56585</name>
</gene>
<reference evidence="3" key="1">
    <citation type="journal article" date="2019" name="Int. J. Syst. Evol. Microbiol.">
        <title>The Global Catalogue of Microorganisms (GCM) 10K type strain sequencing project: providing services to taxonomists for standard genome sequencing and annotation.</title>
        <authorList>
            <consortium name="The Broad Institute Genomics Platform"/>
            <consortium name="The Broad Institute Genome Sequencing Center for Infectious Disease"/>
            <person name="Wu L."/>
            <person name="Ma J."/>
        </authorList>
    </citation>
    <scope>NUCLEOTIDE SEQUENCE [LARGE SCALE GENOMIC DNA]</scope>
    <source>
        <strain evidence="3">CCUG 53903</strain>
    </source>
</reference>
<evidence type="ECO:0000313" key="3">
    <source>
        <dbReference type="Proteomes" id="UP001596058"/>
    </source>
</evidence>
<accession>A0ABW1D713</accession>
<organism evidence="2 3">
    <name type="scientific">Nonomuraea insulae</name>
    <dbReference type="NCBI Taxonomy" id="1616787"/>
    <lineage>
        <taxon>Bacteria</taxon>
        <taxon>Bacillati</taxon>
        <taxon>Actinomycetota</taxon>
        <taxon>Actinomycetes</taxon>
        <taxon>Streptosporangiales</taxon>
        <taxon>Streptosporangiaceae</taxon>
        <taxon>Nonomuraea</taxon>
    </lineage>
</organism>
<dbReference type="InterPro" id="IPR045592">
    <property type="entry name" value="DUF6461"/>
</dbReference>
<dbReference type="RefSeq" id="WP_379522759.1">
    <property type="nucleotide sequence ID" value="NZ_JBHSPA010000092.1"/>
</dbReference>
<name>A0ABW1D713_9ACTN</name>
<keyword evidence="3" id="KW-1185">Reference proteome</keyword>
<evidence type="ECO:0000256" key="1">
    <source>
        <dbReference type="SAM" id="MobiDB-lite"/>
    </source>
</evidence>